<comment type="caution">
    <text evidence="1">The sequence shown here is derived from an EMBL/GenBank/DDBJ whole genome shotgun (WGS) entry which is preliminary data.</text>
</comment>
<gene>
    <name evidence="1" type="ORF">GLP40_22355</name>
</gene>
<reference evidence="1 2" key="1">
    <citation type="submission" date="2019-11" db="EMBL/GenBank/DDBJ databases">
        <title>Nocardia sp. nov. CT2-14 isolated from soil.</title>
        <authorList>
            <person name="Kanchanasin P."/>
            <person name="Tanasupawat S."/>
            <person name="Yuki M."/>
            <person name="Kudo T."/>
        </authorList>
    </citation>
    <scope>NUCLEOTIDE SEQUENCE [LARGE SCALE GENOMIC DNA]</scope>
    <source>
        <strain evidence="1 2">CT2-14</strain>
    </source>
</reference>
<name>A0A6I3L6K5_9NOCA</name>
<evidence type="ECO:0000313" key="1">
    <source>
        <dbReference type="EMBL" id="MTE15499.1"/>
    </source>
</evidence>
<proteinExistence type="predicted"/>
<keyword evidence="2" id="KW-1185">Reference proteome</keyword>
<accession>A0A6I3L6K5</accession>
<dbReference type="Proteomes" id="UP000432464">
    <property type="component" value="Unassembled WGS sequence"/>
</dbReference>
<organism evidence="1 2">
    <name type="scientific">Nocardia aurantiaca</name>
    <dbReference type="NCBI Taxonomy" id="2675850"/>
    <lineage>
        <taxon>Bacteria</taxon>
        <taxon>Bacillati</taxon>
        <taxon>Actinomycetota</taxon>
        <taxon>Actinomycetes</taxon>
        <taxon>Mycobacteriales</taxon>
        <taxon>Nocardiaceae</taxon>
        <taxon>Nocardia</taxon>
    </lineage>
</organism>
<protein>
    <submittedName>
        <fullName evidence="1">Uncharacterized protein</fullName>
    </submittedName>
</protein>
<evidence type="ECO:0000313" key="2">
    <source>
        <dbReference type="Proteomes" id="UP000432464"/>
    </source>
</evidence>
<dbReference type="EMBL" id="WMBB01000010">
    <property type="protein sequence ID" value="MTE15499.1"/>
    <property type="molecule type" value="Genomic_DNA"/>
</dbReference>
<dbReference type="AlphaFoldDB" id="A0A6I3L6K5"/>
<sequence length="261" mass="28902">MREVSALVERNYMAVEPIALVPAEGPGDGMFQSRDPQSGYTFLIGPPQADLGLWRKCMDGAREVYRNFGTEDALEYDKVIDGRSTTLFGVALDSDGRAVAGMRVSGPYKHVDEVHAVASWAGLPGEVAFRRMVADQIPAGVIEGKAGWTARDVEHRGVLVDWIARAYVHSMMLLDVRYEVGVAPEHALRCYRSSGANVAWWIPASSYPDDRYRTVPVWYDMQTYRSVATESQVRLIDSEVLEFAKSGQKLPTAWARGEGLA</sequence>